<keyword evidence="3" id="KW-0677">Repeat</keyword>
<evidence type="ECO:0000256" key="4">
    <source>
        <dbReference type="ARBA" id="ARBA00023136"/>
    </source>
</evidence>
<feature type="non-terminal residue" evidence="8">
    <location>
        <position position="1"/>
    </location>
</feature>
<feature type="region of interest" description="Disordered" evidence="6">
    <location>
        <begin position="410"/>
        <end position="455"/>
    </location>
</feature>
<keyword evidence="7" id="KW-1185">Reference proteome</keyword>
<dbReference type="GeneID" id="104944115"/>
<protein>
    <submittedName>
        <fullName evidence="8">Nesprin-2-like</fullName>
    </submittedName>
</protein>
<feature type="coiled-coil region" evidence="5">
    <location>
        <begin position="259"/>
        <end position="286"/>
    </location>
</feature>
<keyword evidence="5" id="KW-0175">Coiled coil</keyword>
<feature type="region of interest" description="Disordered" evidence="6">
    <location>
        <begin position="475"/>
        <end position="554"/>
    </location>
</feature>
<dbReference type="KEGG" id="ncc:104944115"/>
<dbReference type="Proteomes" id="UP000504611">
    <property type="component" value="Unplaced"/>
</dbReference>
<evidence type="ECO:0000256" key="5">
    <source>
        <dbReference type="SAM" id="Coils"/>
    </source>
</evidence>
<evidence type="ECO:0000256" key="1">
    <source>
        <dbReference type="ARBA" id="ARBA00004308"/>
    </source>
</evidence>
<keyword evidence="2" id="KW-0597">Phosphoprotein</keyword>
<organism evidence="7 8">
    <name type="scientific">Notothenia coriiceps</name>
    <name type="common">black rockcod</name>
    <dbReference type="NCBI Taxonomy" id="8208"/>
    <lineage>
        <taxon>Eukaryota</taxon>
        <taxon>Metazoa</taxon>
        <taxon>Chordata</taxon>
        <taxon>Craniata</taxon>
        <taxon>Vertebrata</taxon>
        <taxon>Euteleostomi</taxon>
        <taxon>Actinopterygii</taxon>
        <taxon>Neopterygii</taxon>
        <taxon>Teleostei</taxon>
        <taxon>Neoteleostei</taxon>
        <taxon>Acanthomorphata</taxon>
        <taxon>Eupercaria</taxon>
        <taxon>Perciformes</taxon>
        <taxon>Notothenioidei</taxon>
        <taxon>Nototheniidae</taxon>
        <taxon>Notothenia</taxon>
    </lineage>
</organism>
<dbReference type="RefSeq" id="XP_010767930.1">
    <property type="nucleotide sequence ID" value="XM_010769628.1"/>
</dbReference>
<feature type="compositionally biased region" description="Basic and acidic residues" evidence="6">
    <location>
        <begin position="489"/>
        <end position="502"/>
    </location>
</feature>
<sequence length="554" mass="61526">DVHSQLCNHKALLQRIMESLKMKYSDSLVPVEIESQLQEVTQSLQQVEVKVGEAVERSGPVHRLGAKLSEIQAGLMSVQKRLEQKSPNVTIAKFTQKRVWDELDVWHSCLAALEVDMQDLENPEEALMLTERLVEVQQLHSQLAKQAEQRTTLISKIPTWLQEHQEMISSSKSWMAEAKSWLATPCTYTTAKCLSSHVHTLQMVLDDSAQIRKTLQGFSSVLQEMSQVCDVTTLQEKLLEADQQVAHVQDSFTAPLSHLGHAADEVEAVETEVRCMENDVAEIKILLSSPETLPSPKEESFKNVEQKIQSMRRTITEIQKCKSDLCLPEKAEETLTVFAVVEQLQALLLELEKKIPALFIQQPTTPVQTSATSLHQTASGPQLFKFTSEDAEKEGVRIVRVKENVLKQSGASLQTVEHSSAEQRQSADRTQREHQGVLQAEEARESKESEEQRVAEGGGGVLWWLWDAFLGAPPEAQETEGATGQSTEPTKEDRQDVERPTDPTEASSSEALSKPLGTVRTQTLPESMVNTSSTVGVSKSSKSSSGSQQKCVVS</sequence>
<dbReference type="AlphaFoldDB" id="A0A6I9N1R7"/>
<evidence type="ECO:0000313" key="8">
    <source>
        <dbReference type="RefSeq" id="XP_010767930.1"/>
    </source>
</evidence>
<keyword evidence="4" id="KW-0472">Membrane</keyword>
<dbReference type="OrthoDB" id="8955044at2759"/>
<feature type="compositionally biased region" description="Polar residues" evidence="6">
    <location>
        <begin position="519"/>
        <end position="530"/>
    </location>
</feature>
<evidence type="ECO:0000256" key="3">
    <source>
        <dbReference type="ARBA" id="ARBA00022737"/>
    </source>
</evidence>
<comment type="subcellular location">
    <subcellularLocation>
        <location evidence="1">Endomembrane system</location>
    </subcellularLocation>
</comment>
<dbReference type="PANTHER" id="PTHR14514:SF4">
    <property type="entry name" value="NESPRIN-2"/>
    <property type="match status" value="1"/>
</dbReference>
<evidence type="ECO:0000313" key="7">
    <source>
        <dbReference type="Proteomes" id="UP000504611"/>
    </source>
</evidence>
<accession>A0A6I9N1R7</accession>
<reference evidence="8" key="1">
    <citation type="submission" date="2025-08" db="UniProtKB">
        <authorList>
            <consortium name="RefSeq"/>
        </authorList>
    </citation>
    <scope>IDENTIFICATION</scope>
    <source>
        <tissue evidence="8">Muscle</tissue>
    </source>
</reference>
<dbReference type="PANTHER" id="PTHR14514">
    <property type="entry name" value="PKA ANCHORING PROTEIN"/>
    <property type="match status" value="1"/>
</dbReference>
<gene>
    <name evidence="8" type="primary">LOC104944115</name>
</gene>
<feature type="compositionally biased region" description="Basic and acidic residues" evidence="6">
    <location>
        <begin position="419"/>
        <end position="454"/>
    </location>
</feature>
<feature type="compositionally biased region" description="Low complexity" evidence="6">
    <location>
        <begin position="531"/>
        <end position="547"/>
    </location>
</feature>
<evidence type="ECO:0000256" key="2">
    <source>
        <dbReference type="ARBA" id="ARBA00022553"/>
    </source>
</evidence>
<proteinExistence type="predicted"/>
<name>A0A6I9N1R7_9TELE</name>
<evidence type="ECO:0000256" key="6">
    <source>
        <dbReference type="SAM" id="MobiDB-lite"/>
    </source>
</evidence>